<dbReference type="EMBL" id="JANBUO010000238">
    <property type="protein sequence ID" value="KAJ2805970.1"/>
    <property type="molecule type" value="Genomic_DNA"/>
</dbReference>
<feature type="non-terminal residue" evidence="1">
    <location>
        <position position="360"/>
    </location>
</feature>
<accession>A0A9W8LVJ7</accession>
<dbReference type="AlphaFoldDB" id="A0A9W8LVJ7"/>
<gene>
    <name evidence="1" type="ORF">H4R20_001873</name>
</gene>
<name>A0A9W8LVJ7_9FUNG</name>
<proteinExistence type="predicted"/>
<comment type="caution">
    <text evidence="1">The sequence shown here is derived from an EMBL/GenBank/DDBJ whole genome shotgun (WGS) entry which is preliminary data.</text>
</comment>
<keyword evidence="2" id="KW-1185">Reference proteome</keyword>
<evidence type="ECO:0000313" key="2">
    <source>
        <dbReference type="Proteomes" id="UP001140094"/>
    </source>
</evidence>
<dbReference type="Proteomes" id="UP001140094">
    <property type="component" value="Unassembled WGS sequence"/>
</dbReference>
<dbReference type="OrthoDB" id="5425274at2759"/>
<reference evidence="1" key="1">
    <citation type="submission" date="2022-07" db="EMBL/GenBank/DDBJ databases">
        <title>Phylogenomic reconstructions and comparative analyses of Kickxellomycotina fungi.</title>
        <authorList>
            <person name="Reynolds N.K."/>
            <person name="Stajich J.E."/>
            <person name="Barry K."/>
            <person name="Grigoriev I.V."/>
            <person name="Crous P."/>
            <person name="Smith M.E."/>
        </authorList>
    </citation>
    <scope>NUCLEOTIDE SEQUENCE</scope>
    <source>
        <strain evidence="1">NRRL 1565</strain>
    </source>
</reference>
<protein>
    <submittedName>
        <fullName evidence="1">Uncharacterized protein</fullName>
    </submittedName>
</protein>
<evidence type="ECO:0000313" key="1">
    <source>
        <dbReference type="EMBL" id="KAJ2805970.1"/>
    </source>
</evidence>
<organism evidence="1 2">
    <name type="scientific">Coemansia guatemalensis</name>
    <dbReference type="NCBI Taxonomy" id="2761395"/>
    <lineage>
        <taxon>Eukaryota</taxon>
        <taxon>Fungi</taxon>
        <taxon>Fungi incertae sedis</taxon>
        <taxon>Zoopagomycota</taxon>
        <taxon>Kickxellomycotina</taxon>
        <taxon>Kickxellomycetes</taxon>
        <taxon>Kickxellales</taxon>
        <taxon>Kickxellaceae</taxon>
        <taxon>Coemansia</taxon>
    </lineage>
</organism>
<sequence>MTLEFDGKQISMCNTADAYFYSIDRIHKLFHILLQNFAYDKSALWPSNIDDDFRDDCVSCGFISHNLASIENLGAQFLAHLTENGLIKLSGNRKHVIQTSSTKKWLRKADKLMHYILFAIHLGYGQPACTTELATLTYNNFPNFYNGLFVSKAKGAMCLSSLYWKSQQQQQHSRQVLRFVDPMLSQIQCMFLAIIRHADYAICQSNPGISSEQSHQKLKSVYLHYLFVHSGTWIQGQDIREIFQCLWKKASTVDITYQEYRHISRCFVINLTNKESQQAGTYFQDTMDVSCVEDPDDDNAMDFFNQSPQVDQSQELLNNTFHQWEAIDEQAGHSHHTADPIYGKLVESMIFVSGQLESKT</sequence>